<protein>
    <recommendedName>
        <fullName evidence="4">Beta-N-acetylhexosaminidase</fullName>
    </recommendedName>
</protein>
<feature type="compositionally biased region" description="Pro residues" evidence="1">
    <location>
        <begin position="62"/>
        <end position="77"/>
    </location>
</feature>
<sequence length="188" mass="20586">MAFVLVLKKAFKKRRKASLLVVCVVVSALLLVVHHFNASQTHSTHRKPLTARLAAAATDNRSPPPVRSPDDAPPSGPFTPPLRLVHLDLKGAPPLPRFYAQLFPLLAALGANALLVEYEDMFPFDGLVGGVRAHNAYSADDVRLLVETATKHSLEVIPLVQTFGHLEFVLKLEPFSYLREVSSLPQAL</sequence>
<dbReference type="Proteomes" id="UP000728032">
    <property type="component" value="Unassembled WGS sequence"/>
</dbReference>
<organism evidence="2">
    <name type="scientific">Oppiella nova</name>
    <dbReference type="NCBI Taxonomy" id="334625"/>
    <lineage>
        <taxon>Eukaryota</taxon>
        <taxon>Metazoa</taxon>
        <taxon>Ecdysozoa</taxon>
        <taxon>Arthropoda</taxon>
        <taxon>Chelicerata</taxon>
        <taxon>Arachnida</taxon>
        <taxon>Acari</taxon>
        <taxon>Acariformes</taxon>
        <taxon>Sarcoptiformes</taxon>
        <taxon>Oribatida</taxon>
        <taxon>Brachypylina</taxon>
        <taxon>Oppioidea</taxon>
        <taxon>Oppiidae</taxon>
        <taxon>Oppiella</taxon>
    </lineage>
</organism>
<dbReference type="SUPFAM" id="SSF51445">
    <property type="entry name" value="(Trans)glycosidases"/>
    <property type="match status" value="1"/>
</dbReference>
<dbReference type="PANTHER" id="PTHR21040:SF8">
    <property type="entry name" value="BCDNA.GH04120"/>
    <property type="match status" value="1"/>
</dbReference>
<dbReference type="InterPro" id="IPR038901">
    <property type="entry name" value="HEXDC-like"/>
</dbReference>
<evidence type="ECO:0000256" key="1">
    <source>
        <dbReference type="SAM" id="MobiDB-lite"/>
    </source>
</evidence>
<dbReference type="GO" id="GO:0015929">
    <property type="term" value="F:hexosaminidase activity"/>
    <property type="evidence" value="ECO:0007669"/>
    <property type="project" value="InterPro"/>
</dbReference>
<dbReference type="AlphaFoldDB" id="A0A7R9R1P4"/>
<feature type="non-terminal residue" evidence="2">
    <location>
        <position position="188"/>
    </location>
</feature>
<dbReference type="OrthoDB" id="10023921at2759"/>
<dbReference type="EMBL" id="CAJPVJ010044841">
    <property type="protein sequence ID" value="CAG2182422.1"/>
    <property type="molecule type" value="Genomic_DNA"/>
</dbReference>
<evidence type="ECO:0000313" key="3">
    <source>
        <dbReference type="Proteomes" id="UP000728032"/>
    </source>
</evidence>
<evidence type="ECO:0000313" key="2">
    <source>
        <dbReference type="EMBL" id="CAD7665285.1"/>
    </source>
</evidence>
<keyword evidence="3" id="KW-1185">Reference proteome</keyword>
<evidence type="ECO:0008006" key="4">
    <source>
        <dbReference type="Google" id="ProtNLM"/>
    </source>
</evidence>
<dbReference type="InterPro" id="IPR017853">
    <property type="entry name" value="GH"/>
</dbReference>
<dbReference type="PANTHER" id="PTHR21040">
    <property type="entry name" value="BCDNA.GH04120"/>
    <property type="match status" value="1"/>
</dbReference>
<feature type="region of interest" description="Disordered" evidence="1">
    <location>
        <begin position="55"/>
        <end position="77"/>
    </location>
</feature>
<accession>A0A7R9R1P4</accession>
<gene>
    <name evidence="2" type="ORF">ONB1V03_LOCUS21843</name>
</gene>
<dbReference type="EMBL" id="OC959666">
    <property type="protein sequence ID" value="CAD7665285.1"/>
    <property type="molecule type" value="Genomic_DNA"/>
</dbReference>
<name>A0A7R9R1P4_9ACAR</name>
<reference evidence="2" key="1">
    <citation type="submission" date="2020-11" db="EMBL/GenBank/DDBJ databases">
        <authorList>
            <person name="Tran Van P."/>
        </authorList>
    </citation>
    <scope>NUCLEOTIDE SEQUENCE</scope>
</reference>
<dbReference type="Gene3D" id="3.20.20.80">
    <property type="entry name" value="Glycosidases"/>
    <property type="match status" value="1"/>
</dbReference>
<proteinExistence type="predicted"/>